<evidence type="ECO:0000259" key="1">
    <source>
        <dbReference type="Pfam" id="PF07836"/>
    </source>
</evidence>
<gene>
    <name evidence="2" type="ORF">E1H14_05850</name>
</gene>
<comment type="caution">
    <text evidence="2">The sequence shown here is derived from an EMBL/GenBank/DDBJ whole genome shotgun (WGS) entry which is preliminary data.</text>
</comment>
<dbReference type="Pfam" id="PF07836">
    <property type="entry name" value="DmpG_comm"/>
    <property type="match status" value="1"/>
</dbReference>
<dbReference type="AlphaFoldDB" id="A0A5A9W7R0"/>
<dbReference type="InterPro" id="IPR012425">
    <property type="entry name" value="DmpG_comm"/>
</dbReference>
<dbReference type="EMBL" id="SMRS01000003">
    <property type="protein sequence ID" value="KAA0875501.1"/>
    <property type="molecule type" value="Genomic_DNA"/>
</dbReference>
<organism evidence="2 3">
    <name type="scientific">Nitrincola tapanii</name>
    <dbReference type="NCBI Taxonomy" id="1708751"/>
    <lineage>
        <taxon>Bacteria</taxon>
        <taxon>Pseudomonadati</taxon>
        <taxon>Pseudomonadota</taxon>
        <taxon>Gammaproteobacteria</taxon>
        <taxon>Oceanospirillales</taxon>
        <taxon>Oceanospirillaceae</taxon>
        <taxon>Nitrincola</taxon>
    </lineage>
</organism>
<feature type="non-terminal residue" evidence="2">
    <location>
        <position position="1"/>
    </location>
</feature>
<proteinExistence type="predicted"/>
<evidence type="ECO:0000313" key="3">
    <source>
        <dbReference type="Proteomes" id="UP000325302"/>
    </source>
</evidence>
<keyword evidence="3" id="KW-1185">Reference proteome</keyword>
<dbReference type="GO" id="GO:0016833">
    <property type="term" value="F:oxo-acid-lyase activity"/>
    <property type="evidence" value="ECO:0007669"/>
    <property type="project" value="InterPro"/>
</dbReference>
<evidence type="ECO:0000313" key="2">
    <source>
        <dbReference type="EMBL" id="KAA0875501.1"/>
    </source>
</evidence>
<dbReference type="Gene3D" id="1.10.8.60">
    <property type="match status" value="1"/>
</dbReference>
<dbReference type="SUPFAM" id="SSF89000">
    <property type="entry name" value="post-HMGL domain-like"/>
    <property type="match status" value="1"/>
</dbReference>
<feature type="domain" description="DmpG-like communication" evidence="1">
    <location>
        <begin position="2"/>
        <end position="42"/>
    </location>
</feature>
<name>A0A5A9W7R0_9GAMM</name>
<dbReference type="Proteomes" id="UP000325302">
    <property type="component" value="Unassembled WGS sequence"/>
</dbReference>
<accession>A0A5A9W7R0</accession>
<sequence length="52" mass="5674">FAQRAEKKYGISARDILVELGRRGTVGGQEDMIEDLALTLAKQREAQQAGAN</sequence>
<reference evidence="2 3" key="1">
    <citation type="submission" date="2019-03" db="EMBL/GenBank/DDBJ databases">
        <title>Nitrincola sp. nov. isolated from an Indian soda lake.</title>
        <authorList>
            <person name="Joshi A."/>
            <person name="Thite S.V."/>
            <person name="Joseph N."/>
            <person name="Dhotre D."/>
            <person name="Moorthy M."/>
            <person name="Shouche Y.S."/>
        </authorList>
    </citation>
    <scope>NUCLEOTIDE SEQUENCE [LARGE SCALE GENOMIC DNA]</scope>
    <source>
        <strain evidence="2 3">MEB193</strain>
    </source>
</reference>
<protein>
    <submittedName>
        <fullName evidence="2">4-hydroxy-2-oxovalerate aldolase</fullName>
    </submittedName>
</protein>